<dbReference type="RefSeq" id="WP_230338496.1">
    <property type="nucleotide sequence ID" value="NZ_CP069798.1"/>
</dbReference>
<dbReference type="Proteomes" id="UP000653156">
    <property type="component" value="Chromosome"/>
</dbReference>
<organism evidence="2 3">
    <name type="scientific">Paralysiella testudinis</name>
    <dbReference type="NCBI Taxonomy" id="2809020"/>
    <lineage>
        <taxon>Bacteria</taxon>
        <taxon>Pseudomonadati</taxon>
        <taxon>Pseudomonadota</taxon>
        <taxon>Betaproteobacteria</taxon>
        <taxon>Neisseriales</taxon>
        <taxon>Neisseriaceae</taxon>
        <taxon>Paralysiella</taxon>
    </lineage>
</organism>
<evidence type="ECO:0000313" key="2">
    <source>
        <dbReference type="EMBL" id="QRQ81208.1"/>
    </source>
</evidence>
<dbReference type="KEGG" id="ptes:JQU52_10830"/>
<keyword evidence="3" id="KW-1185">Reference proteome</keyword>
<dbReference type="EMBL" id="CP069798">
    <property type="protein sequence ID" value="QRQ81208.1"/>
    <property type="molecule type" value="Genomic_DNA"/>
</dbReference>
<accession>A0A892ZFF2</accession>
<name>A0A892ZFF2_9NEIS</name>
<keyword evidence="1" id="KW-0472">Membrane</keyword>
<evidence type="ECO:0000256" key="1">
    <source>
        <dbReference type="SAM" id="Phobius"/>
    </source>
</evidence>
<sequence>MKTTLRFMLIAMAHIALLLGAYATHLFGLAFILPYSIVVFIWLAGTSALAAWGYFSVSKALRLPAWGKYCLSAMMLAGSLYTGIFLALNLLGT</sequence>
<dbReference type="AlphaFoldDB" id="A0A892ZFF2"/>
<protein>
    <submittedName>
        <fullName evidence="2">Uncharacterized protein</fullName>
    </submittedName>
</protein>
<feature type="transmembrane region" description="Helical" evidence="1">
    <location>
        <begin position="33"/>
        <end position="57"/>
    </location>
</feature>
<evidence type="ECO:0000313" key="3">
    <source>
        <dbReference type="Proteomes" id="UP000653156"/>
    </source>
</evidence>
<keyword evidence="1" id="KW-0812">Transmembrane</keyword>
<reference evidence="2" key="1">
    <citation type="submission" date="2021-02" db="EMBL/GenBank/DDBJ databases">
        <title>Neisseriaceae sp. 26B isolated from the cloaca of a Common Toad-headed Turtle (Mesoclemmys nasuta).</title>
        <authorList>
            <person name="Spergser J."/>
            <person name="Busse H.-J."/>
        </authorList>
    </citation>
    <scope>NUCLEOTIDE SEQUENCE</scope>
    <source>
        <strain evidence="2">26B</strain>
    </source>
</reference>
<gene>
    <name evidence="2" type="ORF">JQU52_10830</name>
</gene>
<feature type="transmembrane region" description="Helical" evidence="1">
    <location>
        <begin position="69"/>
        <end position="91"/>
    </location>
</feature>
<proteinExistence type="predicted"/>
<keyword evidence="1" id="KW-1133">Transmembrane helix</keyword>